<dbReference type="Proteomes" id="UP001203058">
    <property type="component" value="Unassembled WGS sequence"/>
</dbReference>
<evidence type="ECO:0000313" key="11">
    <source>
        <dbReference type="Proteomes" id="UP001203058"/>
    </source>
</evidence>
<keyword evidence="5" id="KW-0547">Nucleotide-binding</keyword>
<feature type="domain" description="PAS" evidence="8">
    <location>
        <begin position="171"/>
        <end position="236"/>
    </location>
</feature>
<dbReference type="SMART" id="SM00911">
    <property type="entry name" value="HWE_HK"/>
    <property type="match status" value="1"/>
</dbReference>
<dbReference type="Pfam" id="PF07536">
    <property type="entry name" value="HWE_HK"/>
    <property type="match status" value="1"/>
</dbReference>
<evidence type="ECO:0000256" key="1">
    <source>
        <dbReference type="ARBA" id="ARBA00000085"/>
    </source>
</evidence>
<evidence type="ECO:0000256" key="4">
    <source>
        <dbReference type="ARBA" id="ARBA00022679"/>
    </source>
</evidence>
<dbReference type="SUPFAM" id="SSF55874">
    <property type="entry name" value="ATPase domain of HSP90 chaperone/DNA topoisomerase II/histidine kinase"/>
    <property type="match status" value="1"/>
</dbReference>
<sequence length="496" mass="54679">MLARVPNQLDFEALFGASPNPYVLMAPDFTIVTMNDAYLAVTMRKRDEITGMPMFEAFPSDPESDSYQSLYNSLERVLRTGKRDEIALIRYDIATPSGGYEERYWSATHTPLFDEIGQVAFILQHTVDVTELHRLREFAAEAGHYARDETGVFHRAHAVQATNQSLLQETQRLKTLFEQAPGFVAVLAGREHRFQLANAAYRRLVGHRDIIGKPVAEALPEVVDQGFVTLLEQVRATGEAYVGRRVSVMLEAEGGGPLEQRFLDFIYQPIQGAEGEPASGVFVQGYDVTEQRRAEEYQQLLINELNHRVKNTLSIVQALAMQSFNDGIDPAVARQAFDARLTALSAAHSLLTTQSWESAGLLETIKASVAATAGANIERVRLQGPDIVVAPQTAVSLAMAIHELCTNAIKYGALSNETGTVDVRWTAKPGEEDFTELTIQWTEACGPPVEAPTRRGFGTRLIERGLSAELRSSVTLEFLPSGLKCTILARLLAASK</sequence>
<dbReference type="Gene3D" id="3.30.450.20">
    <property type="entry name" value="PAS domain"/>
    <property type="match status" value="2"/>
</dbReference>
<dbReference type="InterPro" id="IPR013656">
    <property type="entry name" value="PAS_4"/>
</dbReference>
<dbReference type="SMART" id="SM00091">
    <property type="entry name" value="PAS"/>
    <property type="match status" value="2"/>
</dbReference>
<comment type="catalytic activity">
    <reaction evidence="1">
        <text>ATP + protein L-histidine = ADP + protein N-phospho-L-histidine.</text>
        <dbReference type="EC" id="2.7.13.3"/>
    </reaction>
</comment>
<keyword evidence="11" id="KW-1185">Reference proteome</keyword>
<dbReference type="Gene3D" id="3.30.565.10">
    <property type="entry name" value="Histidine kinase-like ATPase, C-terminal domain"/>
    <property type="match status" value="1"/>
</dbReference>
<comment type="caution">
    <text evidence="10">The sequence shown here is derived from an EMBL/GenBank/DDBJ whole genome shotgun (WGS) entry which is preliminary data.</text>
</comment>
<gene>
    <name evidence="10" type="ORF">LZ016_11500</name>
</gene>
<feature type="domain" description="PAS" evidence="8">
    <location>
        <begin position="9"/>
        <end position="75"/>
    </location>
</feature>
<dbReference type="EMBL" id="JAKZHW010000002">
    <property type="protein sequence ID" value="MCH8616722.1"/>
    <property type="molecule type" value="Genomic_DNA"/>
</dbReference>
<evidence type="ECO:0000256" key="5">
    <source>
        <dbReference type="ARBA" id="ARBA00022741"/>
    </source>
</evidence>
<keyword evidence="6" id="KW-0418">Kinase</keyword>
<dbReference type="CDD" id="cd00130">
    <property type="entry name" value="PAS"/>
    <property type="match status" value="1"/>
</dbReference>
<keyword evidence="4" id="KW-0808">Transferase</keyword>
<dbReference type="EC" id="2.7.13.3" evidence="2"/>
<dbReference type="InterPro" id="IPR011102">
    <property type="entry name" value="Sig_transdc_His_kinase_HWE"/>
</dbReference>
<keyword evidence="3" id="KW-0597">Phosphoprotein</keyword>
<evidence type="ECO:0000256" key="7">
    <source>
        <dbReference type="ARBA" id="ARBA00022840"/>
    </source>
</evidence>
<evidence type="ECO:0000313" key="10">
    <source>
        <dbReference type="EMBL" id="MCH8616722.1"/>
    </source>
</evidence>
<accession>A0ABS9VP38</accession>
<dbReference type="InterPro" id="IPR000014">
    <property type="entry name" value="PAS"/>
</dbReference>
<organism evidence="10 11">
    <name type="scientific">Sphingomonas telluris</name>
    <dbReference type="NCBI Taxonomy" id="2907998"/>
    <lineage>
        <taxon>Bacteria</taxon>
        <taxon>Pseudomonadati</taxon>
        <taxon>Pseudomonadota</taxon>
        <taxon>Alphaproteobacteria</taxon>
        <taxon>Sphingomonadales</taxon>
        <taxon>Sphingomonadaceae</taxon>
        <taxon>Sphingomonas</taxon>
    </lineage>
</organism>
<dbReference type="SUPFAM" id="SSF55785">
    <property type="entry name" value="PYP-like sensor domain (PAS domain)"/>
    <property type="match status" value="2"/>
</dbReference>
<dbReference type="PANTHER" id="PTHR41523:SF7">
    <property type="entry name" value="HISTIDINE KINASE"/>
    <property type="match status" value="1"/>
</dbReference>
<dbReference type="RefSeq" id="WP_241447618.1">
    <property type="nucleotide sequence ID" value="NZ_JAKZHW010000002.1"/>
</dbReference>
<evidence type="ECO:0000256" key="6">
    <source>
        <dbReference type="ARBA" id="ARBA00022777"/>
    </source>
</evidence>
<proteinExistence type="predicted"/>
<dbReference type="InterPro" id="IPR036890">
    <property type="entry name" value="HATPase_C_sf"/>
</dbReference>
<dbReference type="InterPro" id="IPR035965">
    <property type="entry name" value="PAS-like_dom_sf"/>
</dbReference>
<reference evidence="10 11" key="1">
    <citation type="submission" date="2022-03" db="EMBL/GenBank/DDBJ databases">
        <authorList>
            <person name="Jo J.-H."/>
            <person name="Im W.-T."/>
        </authorList>
    </citation>
    <scope>NUCLEOTIDE SEQUENCE [LARGE SCALE GENOMIC DNA]</scope>
    <source>
        <strain evidence="10 11">SM33</strain>
    </source>
</reference>
<feature type="domain" description="Signal transduction histidine kinase HWE region" evidence="9">
    <location>
        <begin position="304"/>
        <end position="386"/>
    </location>
</feature>
<evidence type="ECO:0000256" key="3">
    <source>
        <dbReference type="ARBA" id="ARBA00022553"/>
    </source>
</evidence>
<keyword evidence="7" id="KW-0067">ATP-binding</keyword>
<dbReference type="PANTHER" id="PTHR41523">
    <property type="entry name" value="TWO-COMPONENT SYSTEM SENSOR PROTEIN"/>
    <property type="match status" value="1"/>
</dbReference>
<dbReference type="Pfam" id="PF08448">
    <property type="entry name" value="PAS_4"/>
    <property type="match status" value="2"/>
</dbReference>
<protein>
    <recommendedName>
        <fullName evidence="2">histidine kinase</fullName>
        <ecNumber evidence="2">2.7.13.3</ecNumber>
    </recommendedName>
</protein>
<evidence type="ECO:0000256" key="2">
    <source>
        <dbReference type="ARBA" id="ARBA00012438"/>
    </source>
</evidence>
<dbReference type="NCBIfam" id="TIGR00229">
    <property type="entry name" value="sensory_box"/>
    <property type="match status" value="1"/>
</dbReference>
<evidence type="ECO:0000259" key="9">
    <source>
        <dbReference type="SMART" id="SM00911"/>
    </source>
</evidence>
<name>A0ABS9VP38_9SPHN</name>
<evidence type="ECO:0000259" key="8">
    <source>
        <dbReference type="SMART" id="SM00091"/>
    </source>
</evidence>